<organism evidence="1 2">
    <name type="scientific">Paramarasmius palmivorus</name>
    <dbReference type="NCBI Taxonomy" id="297713"/>
    <lineage>
        <taxon>Eukaryota</taxon>
        <taxon>Fungi</taxon>
        <taxon>Dikarya</taxon>
        <taxon>Basidiomycota</taxon>
        <taxon>Agaricomycotina</taxon>
        <taxon>Agaricomycetes</taxon>
        <taxon>Agaricomycetidae</taxon>
        <taxon>Agaricales</taxon>
        <taxon>Marasmiineae</taxon>
        <taxon>Marasmiaceae</taxon>
        <taxon>Paramarasmius</taxon>
    </lineage>
</organism>
<dbReference type="EMBL" id="JAYKXP010000043">
    <property type="protein sequence ID" value="KAK7038698.1"/>
    <property type="molecule type" value="Genomic_DNA"/>
</dbReference>
<dbReference type="InterPro" id="IPR032675">
    <property type="entry name" value="LRR_dom_sf"/>
</dbReference>
<evidence type="ECO:0000313" key="2">
    <source>
        <dbReference type="Proteomes" id="UP001383192"/>
    </source>
</evidence>
<reference evidence="1 2" key="1">
    <citation type="submission" date="2024-01" db="EMBL/GenBank/DDBJ databases">
        <title>A draft genome for a cacao thread blight-causing isolate of Paramarasmius palmivorus.</title>
        <authorList>
            <person name="Baruah I.K."/>
            <person name="Bukari Y."/>
            <person name="Amoako-Attah I."/>
            <person name="Meinhardt L.W."/>
            <person name="Bailey B.A."/>
            <person name="Cohen S.P."/>
        </authorList>
    </citation>
    <scope>NUCLEOTIDE SEQUENCE [LARGE SCALE GENOMIC DNA]</scope>
    <source>
        <strain evidence="1 2">GH-12</strain>
    </source>
</reference>
<keyword evidence="2" id="KW-1185">Reference proteome</keyword>
<dbReference type="Proteomes" id="UP001383192">
    <property type="component" value="Unassembled WGS sequence"/>
</dbReference>
<sequence length="364" mass="40866">MEPAWSTLASQSHRWMSIHLGMAGKLLFVEPCFRTIRGRLNSLKHVSISVHRNRYPADDDDVIELFNACPSLESVILDFDDIDIFAFPYDQIKSLTIRSGSNESTMELLRECRNMEELFVGGLRTIGGNLFGGSFTSSKLRKLTVEAAVYTKTVHFEFPFSNYTVENLASLTLADFKSEPGCWDKFEVPPVADFLTRSRCSITTLVIKWLPITDAQAVQLIQLMPALGSLYVGEYHHEGGHELDNSVVTKDFLDALSLTPKESTKELNTSPLASHLTELTLVVHGQDLDQEALINMLVSRKSQDSLEAGDEVDGLRTVTISFIGEIESSFMHRLQGSSLHDRTRPWVEITRVSINTDPWRSLLL</sequence>
<protein>
    <recommendedName>
        <fullName evidence="3">FBD domain-containing protein</fullName>
    </recommendedName>
</protein>
<proteinExistence type="predicted"/>
<evidence type="ECO:0000313" key="1">
    <source>
        <dbReference type="EMBL" id="KAK7038698.1"/>
    </source>
</evidence>
<comment type="caution">
    <text evidence="1">The sequence shown here is derived from an EMBL/GenBank/DDBJ whole genome shotgun (WGS) entry which is preliminary data.</text>
</comment>
<evidence type="ECO:0008006" key="3">
    <source>
        <dbReference type="Google" id="ProtNLM"/>
    </source>
</evidence>
<gene>
    <name evidence="1" type="ORF">VNI00_010582</name>
</gene>
<accession>A0AAW0CK50</accession>
<name>A0AAW0CK50_9AGAR</name>
<dbReference type="Gene3D" id="3.80.10.10">
    <property type="entry name" value="Ribonuclease Inhibitor"/>
    <property type="match status" value="1"/>
</dbReference>
<dbReference type="AlphaFoldDB" id="A0AAW0CK50"/>
<dbReference type="SUPFAM" id="SSF52047">
    <property type="entry name" value="RNI-like"/>
    <property type="match status" value="1"/>
</dbReference>